<dbReference type="Proteomes" id="UP000265520">
    <property type="component" value="Unassembled WGS sequence"/>
</dbReference>
<organism evidence="1 2">
    <name type="scientific">Trifolium medium</name>
    <dbReference type="NCBI Taxonomy" id="97028"/>
    <lineage>
        <taxon>Eukaryota</taxon>
        <taxon>Viridiplantae</taxon>
        <taxon>Streptophyta</taxon>
        <taxon>Embryophyta</taxon>
        <taxon>Tracheophyta</taxon>
        <taxon>Spermatophyta</taxon>
        <taxon>Magnoliopsida</taxon>
        <taxon>eudicotyledons</taxon>
        <taxon>Gunneridae</taxon>
        <taxon>Pentapetalae</taxon>
        <taxon>rosids</taxon>
        <taxon>fabids</taxon>
        <taxon>Fabales</taxon>
        <taxon>Fabaceae</taxon>
        <taxon>Papilionoideae</taxon>
        <taxon>50 kb inversion clade</taxon>
        <taxon>NPAAA clade</taxon>
        <taxon>Hologalegina</taxon>
        <taxon>IRL clade</taxon>
        <taxon>Trifolieae</taxon>
        <taxon>Trifolium</taxon>
    </lineage>
</organism>
<proteinExistence type="predicted"/>
<comment type="caution">
    <text evidence="1">The sequence shown here is derived from an EMBL/GenBank/DDBJ whole genome shotgun (WGS) entry which is preliminary data.</text>
</comment>
<reference evidence="1 2" key="1">
    <citation type="journal article" date="2018" name="Front. Plant Sci.">
        <title>Red Clover (Trifolium pratense) and Zigzag Clover (T. medium) - A Picture of Genomic Similarities and Differences.</title>
        <authorList>
            <person name="Dluhosova J."/>
            <person name="Istvanek J."/>
            <person name="Nedelnik J."/>
            <person name="Repkova J."/>
        </authorList>
    </citation>
    <scope>NUCLEOTIDE SEQUENCE [LARGE SCALE GENOMIC DNA]</scope>
    <source>
        <strain evidence="2">cv. 10/8</strain>
        <tissue evidence="1">Leaf</tissue>
    </source>
</reference>
<sequence length="40" mass="4598">MRKMRKIYQGRYLYSCGSGSCRSTAVHRTIYITAADSHQT</sequence>
<evidence type="ECO:0000313" key="1">
    <source>
        <dbReference type="EMBL" id="MCI28511.1"/>
    </source>
</evidence>
<accession>A0A392QVW9</accession>
<evidence type="ECO:0000313" key="2">
    <source>
        <dbReference type="Proteomes" id="UP000265520"/>
    </source>
</evidence>
<name>A0A392QVW9_9FABA</name>
<protein>
    <submittedName>
        <fullName evidence="1">Uncharacterized protein</fullName>
    </submittedName>
</protein>
<dbReference type="AlphaFoldDB" id="A0A392QVW9"/>
<keyword evidence="2" id="KW-1185">Reference proteome</keyword>
<dbReference type="EMBL" id="LXQA010166302">
    <property type="protein sequence ID" value="MCI28511.1"/>
    <property type="molecule type" value="Genomic_DNA"/>
</dbReference>
<feature type="non-terminal residue" evidence="1">
    <location>
        <position position="40"/>
    </location>
</feature>